<reference evidence="3 4" key="1">
    <citation type="submission" date="2023-08" db="EMBL/GenBank/DDBJ databases">
        <title>Pseudoalteromonas haloplanktis LL1 genome.</title>
        <authorList>
            <person name="Wu S."/>
        </authorList>
    </citation>
    <scope>NUCLEOTIDE SEQUENCE [LARGE SCALE GENOMIC DNA]</scope>
    <source>
        <strain evidence="3 4">LL1</strain>
    </source>
</reference>
<evidence type="ECO:0000313" key="3">
    <source>
        <dbReference type="EMBL" id="MDQ9090178.1"/>
    </source>
</evidence>
<organism evidence="3 4">
    <name type="scientific">Pseudoalteromonas haloplanktis</name>
    <name type="common">Alteromonas haloplanktis</name>
    <dbReference type="NCBI Taxonomy" id="228"/>
    <lineage>
        <taxon>Bacteria</taxon>
        <taxon>Pseudomonadati</taxon>
        <taxon>Pseudomonadota</taxon>
        <taxon>Gammaproteobacteria</taxon>
        <taxon>Alteromonadales</taxon>
        <taxon>Pseudoalteromonadaceae</taxon>
        <taxon>Pseudoalteromonas</taxon>
    </lineage>
</organism>
<keyword evidence="2" id="KW-0472">Membrane</keyword>
<feature type="region of interest" description="Disordered" evidence="1">
    <location>
        <begin position="275"/>
        <end position="303"/>
    </location>
</feature>
<accession>A0ABU1B6Y6</accession>
<sequence length="579" mass="66337">MQHCQQAIYVTDNHCADCGEKLNEKPQLLSVEDIHPAVLDKLKKISPDAQMLTGIIKSMFYYKRQYKNANDNMLYGFWWLEVEDKNGVMHQFNIDAEKEILADLKKGDTITVFQPTQLFLTHKIATKEAKRKVLNNDFYPIVTAHFASSQRRSWDSAVNDKYQGSTGLWFIISLVMMIGLLCFTELEFLHATLLTLPVLIGILFMEIRRNKKEKLKKYTFYNYAKEVAEQILSTSKHQLGYDRLSRAHTNADIMCSGCQKRISSEALHCYECGEKQPHNTSDSPEKTAHLSSNNEHVAHVTKPSSIAELETELMREFSSEYNNTYTHKNILGRNESGKIFHQTMLGKVIDKSQDAKSSQSERTVTRTYTTETYRGGVHVDTNETVHTDTYRNRHTSLSGELTLSTASGKIYTLNASEDIIGSVDLGDWIFYAYSNLETTHYNERYREYCHNITKQLNYQSSSVTEFSMSKGVGLTILLGIIAAACTAYFEPRDYFRAMREFLPANTLGQLEQYPFILDNIHFFPIALFCLFILLVAPIAAIYTMINSSRLGRSVSKLKKMISKFQREYESVAQRISKLN</sequence>
<evidence type="ECO:0008006" key="5">
    <source>
        <dbReference type="Google" id="ProtNLM"/>
    </source>
</evidence>
<feature type="transmembrane region" description="Helical" evidence="2">
    <location>
        <begin position="189"/>
        <end position="207"/>
    </location>
</feature>
<keyword evidence="4" id="KW-1185">Reference proteome</keyword>
<protein>
    <recommendedName>
        <fullName evidence="5">Zinc ribbon domain-containing protein</fullName>
    </recommendedName>
</protein>
<dbReference type="EMBL" id="JAVIFY010000001">
    <property type="protein sequence ID" value="MDQ9090178.1"/>
    <property type="molecule type" value="Genomic_DNA"/>
</dbReference>
<evidence type="ECO:0000256" key="2">
    <source>
        <dbReference type="SAM" id="Phobius"/>
    </source>
</evidence>
<proteinExistence type="predicted"/>
<gene>
    <name evidence="3" type="ORF">RC083_01085</name>
</gene>
<keyword evidence="2" id="KW-0812">Transmembrane</keyword>
<feature type="transmembrane region" description="Helical" evidence="2">
    <location>
        <begin position="471"/>
        <end position="489"/>
    </location>
</feature>
<evidence type="ECO:0000256" key="1">
    <source>
        <dbReference type="SAM" id="MobiDB-lite"/>
    </source>
</evidence>
<feature type="compositionally biased region" description="Basic and acidic residues" evidence="1">
    <location>
        <begin position="275"/>
        <end position="288"/>
    </location>
</feature>
<dbReference type="RefSeq" id="WP_309038166.1">
    <property type="nucleotide sequence ID" value="NZ_JAVIFY010000001.1"/>
</dbReference>
<keyword evidence="2" id="KW-1133">Transmembrane helix</keyword>
<dbReference type="Proteomes" id="UP001226574">
    <property type="component" value="Unassembled WGS sequence"/>
</dbReference>
<feature type="transmembrane region" description="Helical" evidence="2">
    <location>
        <begin position="522"/>
        <end position="545"/>
    </location>
</feature>
<comment type="caution">
    <text evidence="3">The sequence shown here is derived from an EMBL/GenBank/DDBJ whole genome shotgun (WGS) entry which is preliminary data.</text>
</comment>
<evidence type="ECO:0000313" key="4">
    <source>
        <dbReference type="Proteomes" id="UP001226574"/>
    </source>
</evidence>
<name>A0ABU1B6Y6_PSEHA</name>
<feature type="transmembrane region" description="Helical" evidence="2">
    <location>
        <begin position="166"/>
        <end position="183"/>
    </location>
</feature>